<protein>
    <submittedName>
        <fullName evidence="3">Ovule protein</fullName>
    </submittedName>
</protein>
<dbReference type="Proteomes" id="UP000271098">
    <property type="component" value="Unassembled WGS sequence"/>
</dbReference>
<dbReference type="EMBL" id="UYRT01088620">
    <property type="protein sequence ID" value="VDN33947.1"/>
    <property type="molecule type" value="Genomic_DNA"/>
</dbReference>
<evidence type="ECO:0000313" key="2">
    <source>
        <dbReference type="Proteomes" id="UP000271098"/>
    </source>
</evidence>
<evidence type="ECO:0000313" key="1">
    <source>
        <dbReference type="EMBL" id="VDN33947.1"/>
    </source>
</evidence>
<name>A0A183EEU5_9BILA</name>
<evidence type="ECO:0000313" key="3">
    <source>
        <dbReference type="WBParaSite" id="GPUH_0001951101-mRNA-1"/>
    </source>
</evidence>
<reference evidence="3" key="1">
    <citation type="submission" date="2016-06" db="UniProtKB">
        <authorList>
            <consortium name="WormBaseParasite"/>
        </authorList>
    </citation>
    <scope>IDENTIFICATION</scope>
</reference>
<dbReference type="AlphaFoldDB" id="A0A183EEU5"/>
<sequence>MRQKGEVVMSSLGRKYEQKEEKVVKNYQSLPKMNVLLHISHNRFPSADQHRKRTVHEHDVFDRHNPIDQIYPFENREPFPNE</sequence>
<accession>A0A183EEU5</accession>
<reference evidence="1 2" key="2">
    <citation type="submission" date="2018-11" db="EMBL/GenBank/DDBJ databases">
        <authorList>
            <consortium name="Pathogen Informatics"/>
        </authorList>
    </citation>
    <scope>NUCLEOTIDE SEQUENCE [LARGE SCALE GENOMIC DNA]</scope>
</reference>
<gene>
    <name evidence="1" type="ORF">GPUH_LOCUS19487</name>
</gene>
<keyword evidence="2" id="KW-1185">Reference proteome</keyword>
<organism evidence="3">
    <name type="scientific">Gongylonema pulchrum</name>
    <dbReference type="NCBI Taxonomy" id="637853"/>
    <lineage>
        <taxon>Eukaryota</taxon>
        <taxon>Metazoa</taxon>
        <taxon>Ecdysozoa</taxon>
        <taxon>Nematoda</taxon>
        <taxon>Chromadorea</taxon>
        <taxon>Rhabditida</taxon>
        <taxon>Spirurina</taxon>
        <taxon>Spiruromorpha</taxon>
        <taxon>Spiruroidea</taxon>
        <taxon>Gongylonematidae</taxon>
        <taxon>Gongylonema</taxon>
    </lineage>
</organism>
<proteinExistence type="predicted"/>
<dbReference type="WBParaSite" id="GPUH_0001951101-mRNA-1">
    <property type="protein sequence ID" value="GPUH_0001951101-mRNA-1"/>
    <property type="gene ID" value="GPUH_0001951101"/>
</dbReference>